<evidence type="ECO:0000313" key="2">
    <source>
        <dbReference type="EMBL" id="OCK83539.1"/>
    </source>
</evidence>
<feature type="compositionally biased region" description="Basic and acidic residues" evidence="1">
    <location>
        <begin position="9"/>
        <end position="26"/>
    </location>
</feature>
<keyword evidence="3" id="KW-1185">Reference proteome</keyword>
<gene>
    <name evidence="2" type="ORF">K432DRAFT_466675</name>
</gene>
<reference evidence="2 3" key="1">
    <citation type="journal article" date="2016" name="Nat. Commun.">
        <title>Ectomycorrhizal ecology is imprinted in the genome of the dominant symbiotic fungus Cenococcum geophilum.</title>
        <authorList>
            <consortium name="DOE Joint Genome Institute"/>
            <person name="Peter M."/>
            <person name="Kohler A."/>
            <person name="Ohm R.A."/>
            <person name="Kuo A."/>
            <person name="Krutzmann J."/>
            <person name="Morin E."/>
            <person name="Arend M."/>
            <person name="Barry K.W."/>
            <person name="Binder M."/>
            <person name="Choi C."/>
            <person name="Clum A."/>
            <person name="Copeland A."/>
            <person name="Grisel N."/>
            <person name="Haridas S."/>
            <person name="Kipfer T."/>
            <person name="LaButti K."/>
            <person name="Lindquist E."/>
            <person name="Lipzen A."/>
            <person name="Maire R."/>
            <person name="Meier B."/>
            <person name="Mihaltcheva S."/>
            <person name="Molinier V."/>
            <person name="Murat C."/>
            <person name="Poggeler S."/>
            <person name="Quandt C.A."/>
            <person name="Sperisen C."/>
            <person name="Tritt A."/>
            <person name="Tisserant E."/>
            <person name="Crous P.W."/>
            <person name="Henrissat B."/>
            <person name="Nehls U."/>
            <person name="Egli S."/>
            <person name="Spatafora J.W."/>
            <person name="Grigoriev I.V."/>
            <person name="Martin F.M."/>
        </authorList>
    </citation>
    <scope>NUCLEOTIDE SEQUENCE [LARGE SCALE GENOMIC DNA]</scope>
    <source>
        <strain evidence="2 3">CBS 459.81</strain>
    </source>
</reference>
<organism evidence="2 3">
    <name type="scientific">Lepidopterella palustris CBS 459.81</name>
    <dbReference type="NCBI Taxonomy" id="1314670"/>
    <lineage>
        <taxon>Eukaryota</taxon>
        <taxon>Fungi</taxon>
        <taxon>Dikarya</taxon>
        <taxon>Ascomycota</taxon>
        <taxon>Pezizomycotina</taxon>
        <taxon>Dothideomycetes</taxon>
        <taxon>Pleosporomycetidae</taxon>
        <taxon>Mytilinidiales</taxon>
        <taxon>Argynnaceae</taxon>
        <taxon>Lepidopterella</taxon>
    </lineage>
</organism>
<feature type="region of interest" description="Disordered" evidence="1">
    <location>
        <begin position="1"/>
        <end position="41"/>
    </location>
</feature>
<feature type="region of interest" description="Disordered" evidence="1">
    <location>
        <begin position="85"/>
        <end position="108"/>
    </location>
</feature>
<sequence>MRPILQCEEEYRGRASRKPRERERDIQLGGGEKGGETGVEQAARRAKRLEVYRSEFEDSEDDLYPSPAWGDEFGLIQVEADRYINSPQPRSASGIVSPGTSRIKPKSQ</sequence>
<dbReference type="EMBL" id="KV744858">
    <property type="protein sequence ID" value="OCK83539.1"/>
    <property type="molecule type" value="Genomic_DNA"/>
</dbReference>
<name>A0A8E2JIQ0_9PEZI</name>
<dbReference type="Proteomes" id="UP000250266">
    <property type="component" value="Unassembled WGS sequence"/>
</dbReference>
<dbReference type="AlphaFoldDB" id="A0A8E2JIQ0"/>
<accession>A0A8E2JIQ0</accession>
<proteinExistence type="predicted"/>
<evidence type="ECO:0000256" key="1">
    <source>
        <dbReference type="SAM" id="MobiDB-lite"/>
    </source>
</evidence>
<protein>
    <submittedName>
        <fullName evidence="2">Uncharacterized protein</fullName>
    </submittedName>
</protein>
<evidence type="ECO:0000313" key="3">
    <source>
        <dbReference type="Proteomes" id="UP000250266"/>
    </source>
</evidence>